<dbReference type="Proteomes" id="UP000440716">
    <property type="component" value="Unassembled WGS sequence"/>
</dbReference>
<name>A0A7K1RN02_AGRVI</name>
<evidence type="ECO:0000256" key="1">
    <source>
        <dbReference type="ARBA" id="ARBA00022654"/>
    </source>
</evidence>
<sequence length="219" mass="25128">MFITVQAHEYKDNASLLDQMYRLRKRTFHDLLQWDVPVVGDFERDQYDDLQPAYLIWCSDDKSALYGSIRLMPTTGPTLLYDVFRDTFQNSDLVGPGIWEGTRLCIDEEKIRRDFPTIAPRRAFCLLLLALCECALGHGIHTMISNYEPETALVYRRSGVDVTELGRSDRHGKRPVCCGIFNVSKDVLTHMRRTLRIDLPIYTVSYPARPIASSNSYAA</sequence>
<comment type="caution">
    <text evidence="7">The sequence shown here is derived from an EMBL/GenBank/DDBJ whole genome shotgun (WGS) entry which is preliminary data.</text>
</comment>
<dbReference type="GO" id="GO:0009372">
    <property type="term" value="P:quorum sensing"/>
    <property type="evidence" value="ECO:0007669"/>
    <property type="project" value="UniProtKB-UniRule"/>
</dbReference>
<dbReference type="InterPro" id="IPR016181">
    <property type="entry name" value="Acyl_CoA_acyltransferase"/>
</dbReference>
<organism evidence="7 8">
    <name type="scientific">Agrobacterium vitis</name>
    <name type="common">Rhizobium vitis</name>
    <dbReference type="NCBI Taxonomy" id="373"/>
    <lineage>
        <taxon>Bacteria</taxon>
        <taxon>Pseudomonadati</taxon>
        <taxon>Pseudomonadota</taxon>
        <taxon>Alphaproteobacteria</taxon>
        <taxon>Hyphomicrobiales</taxon>
        <taxon>Rhizobiaceae</taxon>
        <taxon>Rhizobium/Agrobacterium group</taxon>
        <taxon>Agrobacterium</taxon>
    </lineage>
</organism>
<dbReference type="SUPFAM" id="SSF55729">
    <property type="entry name" value="Acyl-CoA N-acyltransferases (Nat)"/>
    <property type="match status" value="1"/>
</dbReference>
<proteinExistence type="inferred from homology"/>
<dbReference type="EC" id="2.3.1.184" evidence="6"/>
<dbReference type="EMBL" id="WPHU01000020">
    <property type="protein sequence ID" value="MVA59420.1"/>
    <property type="molecule type" value="Genomic_DNA"/>
</dbReference>
<comment type="similarity">
    <text evidence="5 6">Belongs to the autoinducer synthase family.</text>
</comment>
<dbReference type="PRINTS" id="PR01549">
    <property type="entry name" value="AUTOINDCRSYN"/>
</dbReference>
<dbReference type="Pfam" id="PF00765">
    <property type="entry name" value="Autoind_synth"/>
    <property type="match status" value="1"/>
</dbReference>
<dbReference type="AlphaFoldDB" id="A0A7K1RN02"/>
<keyword evidence="2 6" id="KW-0808">Transferase</keyword>
<dbReference type="RefSeq" id="WP_337739611.1">
    <property type="nucleotide sequence ID" value="NZ_WPHU01000020.1"/>
</dbReference>
<evidence type="ECO:0000256" key="6">
    <source>
        <dbReference type="RuleBase" id="RU361135"/>
    </source>
</evidence>
<comment type="catalytic activity">
    <reaction evidence="6">
        <text>a fatty acyl-[ACP] + S-adenosyl-L-methionine = an N-acyl-L-homoserine lactone + S-methyl-5'-thioadenosine + holo-[ACP] + H(+)</text>
        <dbReference type="Rhea" id="RHEA:10096"/>
        <dbReference type="Rhea" id="RHEA-COMP:9685"/>
        <dbReference type="Rhea" id="RHEA-COMP:14125"/>
        <dbReference type="ChEBI" id="CHEBI:15378"/>
        <dbReference type="ChEBI" id="CHEBI:17509"/>
        <dbReference type="ChEBI" id="CHEBI:55474"/>
        <dbReference type="ChEBI" id="CHEBI:59789"/>
        <dbReference type="ChEBI" id="CHEBI:64479"/>
        <dbReference type="ChEBI" id="CHEBI:138651"/>
        <dbReference type="EC" id="2.3.1.184"/>
    </reaction>
</comment>
<evidence type="ECO:0000256" key="4">
    <source>
        <dbReference type="ARBA" id="ARBA00022929"/>
    </source>
</evidence>
<evidence type="ECO:0000313" key="7">
    <source>
        <dbReference type="EMBL" id="MVA59420.1"/>
    </source>
</evidence>
<evidence type="ECO:0000313" key="8">
    <source>
        <dbReference type="Proteomes" id="UP000440716"/>
    </source>
</evidence>
<evidence type="ECO:0000256" key="2">
    <source>
        <dbReference type="ARBA" id="ARBA00022679"/>
    </source>
</evidence>
<dbReference type="GO" id="GO:0061579">
    <property type="term" value="F:N-acyl homoserine lactone synthase activity"/>
    <property type="evidence" value="ECO:0007669"/>
    <property type="project" value="UniProtKB-UniRule"/>
</dbReference>
<keyword evidence="3 6" id="KW-0949">S-adenosyl-L-methionine</keyword>
<evidence type="ECO:0000256" key="3">
    <source>
        <dbReference type="ARBA" id="ARBA00022691"/>
    </source>
</evidence>
<dbReference type="Gene3D" id="3.40.630.30">
    <property type="match status" value="1"/>
</dbReference>
<protein>
    <recommendedName>
        <fullName evidence="6">Acyl-homoserine-lactone synthase</fullName>
        <ecNumber evidence="6">2.3.1.184</ecNumber>
    </recommendedName>
    <alternativeName>
        <fullName evidence="6">Autoinducer synthesis protein</fullName>
    </alternativeName>
</protein>
<evidence type="ECO:0000256" key="5">
    <source>
        <dbReference type="PROSITE-ProRule" id="PRU00533"/>
    </source>
</evidence>
<dbReference type="PANTHER" id="PTHR39322:SF1">
    <property type="entry name" value="ISOVALERYL-HOMOSERINE LACTONE SYNTHASE"/>
    <property type="match status" value="1"/>
</dbReference>
<gene>
    <name evidence="7" type="ORF">GOZ88_25360</name>
</gene>
<dbReference type="InterPro" id="IPR001690">
    <property type="entry name" value="Autoind_synthase"/>
</dbReference>
<reference evidence="7 8" key="1">
    <citation type="submission" date="2019-12" db="EMBL/GenBank/DDBJ databases">
        <title>Whole-genome sequencing of Allorhizobium vitis.</title>
        <authorList>
            <person name="Gan H.M."/>
            <person name="Szegedi E."/>
            <person name="Burr T."/>
            <person name="Savka M.A."/>
        </authorList>
    </citation>
    <scope>NUCLEOTIDE SEQUENCE [LARGE SCALE GENOMIC DNA]</scope>
    <source>
        <strain evidence="7 8">CG415</strain>
    </source>
</reference>
<accession>A0A7K1RN02</accession>
<dbReference type="PROSITE" id="PS51187">
    <property type="entry name" value="AUTOINDUCER_SYNTH_2"/>
    <property type="match status" value="1"/>
</dbReference>
<dbReference type="PANTHER" id="PTHR39322">
    <property type="entry name" value="ACYL-HOMOSERINE-LACTONE SYNTHASE"/>
    <property type="match status" value="1"/>
</dbReference>
<keyword evidence="4 5" id="KW-0071">Autoinducer synthesis</keyword>
<dbReference type="GO" id="GO:0007165">
    <property type="term" value="P:signal transduction"/>
    <property type="evidence" value="ECO:0007669"/>
    <property type="project" value="TreeGrafter"/>
</dbReference>
<keyword evidence="1 5" id="KW-0673">Quorum sensing</keyword>